<keyword evidence="3" id="KW-1003">Cell membrane</keyword>
<dbReference type="Pfam" id="PF00528">
    <property type="entry name" value="BPD_transp_1"/>
    <property type="match status" value="1"/>
</dbReference>
<dbReference type="Pfam" id="PF19300">
    <property type="entry name" value="BPD_transp_1_N"/>
    <property type="match status" value="1"/>
</dbReference>
<evidence type="ECO:0000256" key="4">
    <source>
        <dbReference type="ARBA" id="ARBA00022692"/>
    </source>
</evidence>
<evidence type="ECO:0000313" key="9">
    <source>
        <dbReference type="EMBL" id="GAA1395958.1"/>
    </source>
</evidence>
<organism evidence="9 10">
    <name type="scientific">Pseudonocardia kongjuensis</name>
    <dbReference type="NCBI Taxonomy" id="102227"/>
    <lineage>
        <taxon>Bacteria</taxon>
        <taxon>Bacillati</taxon>
        <taxon>Actinomycetota</taxon>
        <taxon>Actinomycetes</taxon>
        <taxon>Pseudonocardiales</taxon>
        <taxon>Pseudonocardiaceae</taxon>
        <taxon>Pseudonocardia</taxon>
    </lineage>
</organism>
<keyword evidence="4 7" id="KW-0812">Transmembrane</keyword>
<dbReference type="SUPFAM" id="SSF161098">
    <property type="entry name" value="MetI-like"/>
    <property type="match status" value="1"/>
</dbReference>
<dbReference type="PROSITE" id="PS50928">
    <property type="entry name" value="ABC_TM1"/>
    <property type="match status" value="1"/>
</dbReference>
<evidence type="ECO:0000256" key="1">
    <source>
        <dbReference type="ARBA" id="ARBA00004651"/>
    </source>
</evidence>
<evidence type="ECO:0000256" key="6">
    <source>
        <dbReference type="ARBA" id="ARBA00023136"/>
    </source>
</evidence>
<feature type="domain" description="ABC transmembrane type-1" evidence="8">
    <location>
        <begin position="95"/>
        <end position="304"/>
    </location>
</feature>
<keyword evidence="2 7" id="KW-0813">Transport</keyword>
<dbReference type="Proteomes" id="UP001501414">
    <property type="component" value="Unassembled WGS sequence"/>
</dbReference>
<dbReference type="PANTHER" id="PTHR43163:SF6">
    <property type="entry name" value="DIPEPTIDE TRANSPORT SYSTEM PERMEASE PROTEIN DPPB-RELATED"/>
    <property type="match status" value="1"/>
</dbReference>
<accession>A0ABN1Y2B8</accession>
<comment type="similarity">
    <text evidence="7">Belongs to the binding-protein-dependent transport system permease family.</text>
</comment>
<proteinExistence type="inferred from homology"/>
<dbReference type="EMBL" id="BAAAJK010000032">
    <property type="protein sequence ID" value="GAA1395958.1"/>
    <property type="molecule type" value="Genomic_DNA"/>
</dbReference>
<dbReference type="CDD" id="cd06261">
    <property type="entry name" value="TM_PBP2"/>
    <property type="match status" value="1"/>
</dbReference>
<feature type="transmembrane region" description="Helical" evidence="7">
    <location>
        <begin position="95"/>
        <end position="119"/>
    </location>
</feature>
<evidence type="ECO:0000313" key="10">
    <source>
        <dbReference type="Proteomes" id="UP001501414"/>
    </source>
</evidence>
<gene>
    <name evidence="9" type="ORF">GCM10009613_46440</name>
</gene>
<dbReference type="Gene3D" id="1.10.3720.10">
    <property type="entry name" value="MetI-like"/>
    <property type="match status" value="1"/>
</dbReference>
<name>A0ABN1Y2B8_9PSEU</name>
<evidence type="ECO:0000256" key="2">
    <source>
        <dbReference type="ARBA" id="ARBA00022448"/>
    </source>
</evidence>
<reference evidence="9 10" key="1">
    <citation type="journal article" date="2019" name="Int. J. Syst. Evol. Microbiol.">
        <title>The Global Catalogue of Microorganisms (GCM) 10K type strain sequencing project: providing services to taxonomists for standard genome sequencing and annotation.</title>
        <authorList>
            <consortium name="The Broad Institute Genomics Platform"/>
            <consortium name="The Broad Institute Genome Sequencing Center for Infectious Disease"/>
            <person name="Wu L."/>
            <person name="Ma J."/>
        </authorList>
    </citation>
    <scope>NUCLEOTIDE SEQUENCE [LARGE SCALE GENOMIC DNA]</scope>
    <source>
        <strain evidence="9 10">JCM 11896</strain>
    </source>
</reference>
<keyword evidence="6 7" id="KW-0472">Membrane</keyword>
<evidence type="ECO:0000256" key="7">
    <source>
        <dbReference type="RuleBase" id="RU363032"/>
    </source>
</evidence>
<dbReference type="InterPro" id="IPR045621">
    <property type="entry name" value="BPD_transp_1_N"/>
</dbReference>
<keyword evidence="10" id="KW-1185">Reference proteome</keyword>
<feature type="transmembrane region" description="Helical" evidence="7">
    <location>
        <begin position="140"/>
        <end position="161"/>
    </location>
</feature>
<feature type="transmembrane region" description="Helical" evidence="7">
    <location>
        <begin position="235"/>
        <end position="260"/>
    </location>
</feature>
<keyword evidence="5 7" id="KW-1133">Transmembrane helix</keyword>
<evidence type="ECO:0000256" key="3">
    <source>
        <dbReference type="ARBA" id="ARBA00022475"/>
    </source>
</evidence>
<sequence>MIVSMTRRLLVFAGTVLAASVVIFGLLSVLPGDPAEVALGLGASPDELAAQRAEMGLDRPLAAQYLQWLGGLVQGDFGTSAVTGTPVGAELGSRLATTAVLIGSGMAVAVVVAVPLGVLAATHQRRPLGALLSGSSQVGIAIPGFLAGLLLITVFAVQLRWFPAGGWYRTGDGFGTLLGHLVLPALALGSVQGAVLARYVRSAVLDVMREDWMRTARAKGLSPARALRRHGLRNAAVPVLTVGGVQLGVMLIGAVVIERVFVINGLGSMLLERVATRDMIAVQGIVLVLVLAVLLINLVVDLVQTAVDPRLREAS</sequence>
<dbReference type="RefSeq" id="WP_344026007.1">
    <property type="nucleotide sequence ID" value="NZ_BAAAJK010000032.1"/>
</dbReference>
<evidence type="ECO:0000256" key="5">
    <source>
        <dbReference type="ARBA" id="ARBA00022989"/>
    </source>
</evidence>
<dbReference type="PANTHER" id="PTHR43163">
    <property type="entry name" value="DIPEPTIDE TRANSPORT SYSTEM PERMEASE PROTEIN DPPB-RELATED"/>
    <property type="match status" value="1"/>
</dbReference>
<dbReference type="InterPro" id="IPR000515">
    <property type="entry name" value="MetI-like"/>
</dbReference>
<feature type="transmembrane region" description="Helical" evidence="7">
    <location>
        <begin position="181"/>
        <end position="200"/>
    </location>
</feature>
<feature type="transmembrane region" description="Helical" evidence="7">
    <location>
        <begin position="280"/>
        <end position="303"/>
    </location>
</feature>
<comment type="subcellular location">
    <subcellularLocation>
        <location evidence="1 7">Cell membrane</location>
        <topology evidence="1 7">Multi-pass membrane protein</topology>
    </subcellularLocation>
</comment>
<evidence type="ECO:0000259" key="8">
    <source>
        <dbReference type="PROSITE" id="PS50928"/>
    </source>
</evidence>
<comment type="caution">
    <text evidence="9">The sequence shown here is derived from an EMBL/GenBank/DDBJ whole genome shotgun (WGS) entry which is preliminary data.</text>
</comment>
<protein>
    <submittedName>
        <fullName evidence="9">ABC transporter permease</fullName>
    </submittedName>
</protein>
<dbReference type="InterPro" id="IPR035906">
    <property type="entry name" value="MetI-like_sf"/>
</dbReference>